<evidence type="ECO:0000256" key="14">
    <source>
        <dbReference type="ARBA" id="ARBA00023027"/>
    </source>
</evidence>
<feature type="domain" description="FAD-binding FR-type" evidence="18">
    <location>
        <begin position="53"/>
        <end position="172"/>
    </location>
</feature>
<evidence type="ECO:0000256" key="12">
    <source>
        <dbReference type="ARBA" id="ARBA00023004"/>
    </source>
</evidence>
<dbReference type="InterPro" id="IPR017938">
    <property type="entry name" value="Riboflavin_synthase-like_b-brl"/>
</dbReference>
<dbReference type="InterPro" id="IPR036010">
    <property type="entry name" value="2Fe-2S_ferredoxin-like_sf"/>
</dbReference>
<keyword evidence="11" id="KW-0560">Oxidoreductase</keyword>
<keyword evidence="20" id="KW-1185">Reference proteome</keyword>
<dbReference type="Pfam" id="PF00175">
    <property type="entry name" value="NAD_binding_1"/>
    <property type="match status" value="1"/>
</dbReference>
<dbReference type="CDD" id="cd06184">
    <property type="entry name" value="flavohem_like_fad_nad_binding"/>
    <property type="match status" value="1"/>
</dbReference>
<protein>
    <recommendedName>
        <fullName evidence="4">nitric oxide dioxygenase</fullName>
        <ecNumber evidence="4">1.14.12.17</ecNumber>
    </recommendedName>
</protein>
<dbReference type="Gene3D" id="3.10.20.30">
    <property type="match status" value="1"/>
</dbReference>
<dbReference type="PROSITE" id="PS51384">
    <property type="entry name" value="FAD_FR"/>
    <property type="match status" value="1"/>
</dbReference>
<dbReference type="GO" id="GO:0050660">
    <property type="term" value="F:flavin adenine dinucleotide binding"/>
    <property type="evidence" value="ECO:0007669"/>
    <property type="project" value="TreeGrafter"/>
</dbReference>
<dbReference type="InterPro" id="IPR006058">
    <property type="entry name" value="2Fe2S_fd_BS"/>
</dbReference>
<dbReference type="KEGG" id="lch:Lcho_1138"/>
<dbReference type="FunFam" id="3.40.50.80:FF:000010">
    <property type="entry name" value="Flavohemoprotein"/>
    <property type="match status" value="1"/>
</dbReference>
<dbReference type="InterPro" id="IPR017927">
    <property type="entry name" value="FAD-bd_FR_type"/>
</dbReference>
<dbReference type="SUPFAM" id="SSF63380">
    <property type="entry name" value="Riboflavin synthase domain-like"/>
    <property type="match status" value="1"/>
</dbReference>
<dbReference type="SUPFAM" id="SSF52343">
    <property type="entry name" value="Ferredoxin reductase-like, C-terminal NADP-linked domain"/>
    <property type="match status" value="1"/>
</dbReference>
<evidence type="ECO:0000256" key="11">
    <source>
        <dbReference type="ARBA" id="ARBA00023002"/>
    </source>
</evidence>
<keyword evidence="9" id="KW-0274">FAD</keyword>
<comment type="cofactor">
    <cofactor evidence="2">
        <name>FAD</name>
        <dbReference type="ChEBI" id="CHEBI:57692"/>
    </cofactor>
</comment>
<accession>B1Y4G8</accession>
<keyword evidence="12" id="KW-0408">Iron</keyword>
<evidence type="ECO:0000256" key="2">
    <source>
        <dbReference type="ARBA" id="ARBA00001974"/>
    </source>
</evidence>
<evidence type="ECO:0000259" key="18">
    <source>
        <dbReference type="PROSITE" id="PS51384"/>
    </source>
</evidence>
<evidence type="ECO:0000256" key="16">
    <source>
        <dbReference type="ARBA" id="ARBA00049433"/>
    </source>
</evidence>
<evidence type="ECO:0000259" key="17">
    <source>
        <dbReference type="PROSITE" id="PS51085"/>
    </source>
</evidence>
<evidence type="ECO:0000256" key="5">
    <source>
        <dbReference type="ARBA" id="ARBA00022617"/>
    </source>
</evidence>
<gene>
    <name evidence="19" type="ordered locus">Lcho_1138</name>
</gene>
<dbReference type="InterPro" id="IPR050415">
    <property type="entry name" value="MRET"/>
</dbReference>
<dbReference type="InterPro" id="IPR012675">
    <property type="entry name" value="Beta-grasp_dom_sf"/>
</dbReference>
<evidence type="ECO:0000256" key="3">
    <source>
        <dbReference type="ARBA" id="ARBA00006401"/>
    </source>
</evidence>
<evidence type="ECO:0000256" key="4">
    <source>
        <dbReference type="ARBA" id="ARBA00012229"/>
    </source>
</evidence>
<dbReference type="STRING" id="395495.Lcho_1138"/>
<organism evidence="19 20">
    <name type="scientific">Leptothrix cholodnii (strain ATCC 51168 / LMG 8142 / SP-6)</name>
    <name type="common">Leptothrix discophora (strain SP-6)</name>
    <dbReference type="NCBI Taxonomy" id="395495"/>
    <lineage>
        <taxon>Bacteria</taxon>
        <taxon>Pseudomonadati</taxon>
        <taxon>Pseudomonadota</taxon>
        <taxon>Betaproteobacteria</taxon>
        <taxon>Burkholderiales</taxon>
        <taxon>Sphaerotilaceae</taxon>
        <taxon>Leptothrix</taxon>
    </lineage>
</organism>
<dbReference type="GO" id="GO:0046872">
    <property type="term" value="F:metal ion binding"/>
    <property type="evidence" value="ECO:0007669"/>
    <property type="project" value="UniProtKB-KW"/>
</dbReference>
<dbReference type="SUPFAM" id="SSF54292">
    <property type="entry name" value="2Fe-2S ferredoxin-like"/>
    <property type="match status" value="1"/>
</dbReference>
<comment type="cofactor">
    <cofactor evidence="1">
        <name>heme b</name>
        <dbReference type="ChEBI" id="CHEBI:60344"/>
    </cofactor>
</comment>
<dbReference type="GO" id="GO:0008941">
    <property type="term" value="F:nitric oxide dioxygenase NAD(P)H activity"/>
    <property type="evidence" value="ECO:0007669"/>
    <property type="project" value="UniProtKB-EC"/>
</dbReference>
<evidence type="ECO:0000256" key="13">
    <source>
        <dbReference type="ARBA" id="ARBA00023014"/>
    </source>
</evidence>
<dbReference type="Gene3D" id="2.40.30.10">
    <property type="entry name" value="Translation factors"/>
    <property type="match status" value="1"/>
</dbReference>
<dbReference type="Proteomes" id="UP000001693">
    <property type="component" value="Chromosome"/>
</dbReference>
<dbReference type="InterPro" id="IPR001041">
    <property type="entry name" value="2Fe-2S_ferredoxin-type"/>
</dbReference>
<proteinExistence type="inferred from homology"/>
<name>B1Y4G8_LEPCP</name>
<dbReference type="PROSITE" id="PS00197">
    <property type="entry name" value="2FE2S_FER_1"/>
    <property type="match status" value="1"/>
</dbReference>
<dbReference type="InterPro" id="IPR001433">
    <property type="entry name" value="OxRdtase_FAD/NAD-bd"/>
</dbReference>
<dbReference type="PANTHER" id="PTHR47354:SF8">
    <property type="entry name" value="1,2-PHENYLACETYL-COA EPOXIDASE, SUBUNIT E"/>
    <property type="match status" value="1"/>
</dbReference>
<keyword evidence="8" id="KW-0479">Metal-binding</keyword>
<sequence length="412" mass="44865" precursor="true">MTAPLLLAWITAALLLQLALGIGFAVWRHSRKPATTSQGAGDATVPEAQLAAARWREFRVTRREFEDRAHSQCSFYLAPVDGGPLAPFKPGQFLTFSLQVPDNGADARAITRCYSLSDAPDPAHHRITIKRVAAPPDHPEWAPGLSSNHFHERVQVGDVLKVKAPSGHFFIDADASVPAVLIGGGIGITPMMSMLRWCVTEQPQRDVHLFYGLRNSDEHAFKAVLEQLAQDHARLHLHVVYSRPGPNDVAGRDYQHRGHVDVELLRRTLPHGRHGFYVCGPPALMESLVPALVTWGVPRQDIHFEAFGPASVRLGDAQTREAEAEFAEPVEVAFQRSGRTLVWNGADASLLDFAERHGLAVEAGCRSGGCGSCETKLLSGSVRYARQPDHDVKPGHCLLCVGTPGSALVLEA</sequence>
<dbReference type="HOGENOM" id="CLU_003827_14_4_4"/>
<dbReference type="EC" id="1.14.12.17" evidence="4"/>
<keyword evidence="14" id="KW-0520">NAD</keyword>
<evidence type="ECO:0000256" key="8">
    <source>
        <dbReference type="ARBA" id="ARBA00022723"/>
    </source>
</evidence>
<evidence type="ECO:0000256" key="7">
    <source>
        <dbReference type="ARBA" id="ARBA00022714"/>
    </source>
</evidence>
<dbReference type="AlphaFoldDB" id="B1Y4G8"/>
<dbReference type="PANTHER" id="PTHR47354">
    <property type="entry name" value="NADH OXIDOREDUCTASE HCR"/>
    <property type="match status" value="1"/>
</dbReference>
<evidence type="ECO:0000256" key="15">
    <source>
        <dbReference type="ARBA" id="ARBA00048649"/>
    </source>
</evidence>
<dbReference type="InterPro" id="IPR039261">
    <property type="entry name" value="FNR_nucleotide-bd"/>
</dbReference>
<dbReference type="Pfam" id="PF00111">
    <property type="entry name" value="Fer2"/>
    <property type="match status" value="1"/>
</dbReference>
<dbReference type="GO" id="GO:0051537">
    <property type="term" value="F:2 iron, 2 sulfur cluster binding"/>
    <property type="evidence" value="ECO:0007669"/>
    <property type="project" value="UniProtKB-KW"/>
</dbReference>
<dbReference type="Gene3D" id="3.40.50.80">
    <property type="entry name" value="Nucleotide-binding domain of ferredoxin-NADP reductase (FNR) module"/>
    <property type="match status" value="1"/>
</dbReference>
<comment type="similarity">
    <text evidence="3">In the C-terminal section; belongs to the flavoprotein pyridine nucleotide cytochrome reductase family.</text>
</comment>
<evidence type="ECO:0000256" key="6">
    <source>
        <dbReference type="ARBA" id="ARBA00022630"/>
    </source>
</evidence>
<reference evidence="19 20" key="1">
    <citation type="submission" date="2008-03" db="EMBL/GenBank/DDBJ databases">
        <title>Complete sequence of Leptothrix cholodnii SP-6.</title>
        <authorList>
            <consortium name="US DOE Joint Genome Institute"/>
            <person name="Copeland A."/>
            <person name="Lucas S."/>
            <person name="Lapidus A."/>
            <person name="Glavina del Rio T."/>
            <person name="Dalin E."/>
            <person name="Tice H."/>
            <person name="Bruce D."/>
            <person name="Goodwin L."/>
            <person name="Pitluck S."/>
            <person name="Chertkov O."/>
            <person name="Brettin T."/>
            <person name="Detter J.C."/>
            <person name="Han C."/>
            <person name="Kuske C.R."/>
            <person name="Schmutz J."/>
            <person name="Larimer F."/>
            <person name="Land M."/>
            <person name="Hauser L."/>
            <person name="Kyrpides N."/>
            <person name="Lykidis A."/>
            <person name="Emerson D."/>
            <person name="Richardson P."/>
        </authorList>
    </citation>
    <scope>NUCLEOTIDE SEQUENCE [LARGE SCALE GENOMIC DNA]</scope>
    <source>
        <strain evidence="20">ATCC 51168 / LMG 8142 / SP-6</strain>
    </source>
</reference>
<evidence type="ECO:0000313" key="20">
    <source>
        <dbReference type="Proteomes" id="UP000001693"/>
    </source>
</evidence>
<evidence type="ECO:0000313" key="19">
    <source>
        <dbReference type="EMBL" id="ACB33407.1"/>
    </source>
</evidence>
<feature type="domain" description="2Fe-2S ferredoxin-type" evidence="17">
    <location>
        <begin position="328"/>
        <end position="412"/>
    </location>
</feature>
<dbReference type="CDD" id="cd00207">
    <property type="entry name" value="fer2"/>
    <property type="match status" value="1"/>
</dbReference>
<evidence type="ECO:0000256" key="1">
    <source>
        <dbReference type="ARBA" id="ARBA00001970"/>
    </source>
</evidence>
<dbReference type="Pfam" id="PF00970">
    <property type="entry name" value="FAD_binding_6"/>
    <property type="match status" value="1"/>
</dbReference>
<evidence type="ECO:0000256" key="9">
    <source>
        <dbReference type="ARBA" id="ARBA00022827"/>
    </source>
</evidence>
<dbReference type="eggNOG" id="COG1018">
    <property type="taxonomic scope" value="Bacteria"/>
</dbReference>
<dbReference type="PRINTS" id="PR00406">
    <property type="entry name" value="CYTB5RDTASE"/>
</dbReference>
<keyword evidence="7" id="KW-0001">2Fe-2S</keyword>
<keyword evidence="6" id="KW-0285">Flavoprotein</keyword>
<dbReference type="InterPro" id="IPR008333">
    <property type="entry name" value="Cbr1-like_FAD-bd_dom"/>
</dbReference>
<comment type="catalytic activity">
    <reaction evidence="15">
        <text>2 nitric oxide + NADH + 2 O2 = 2 nitrate + NAD(+) + H(+)</text>
        <dbReference type="Rhea" id="RHEA:19469"/>
        <dbReference type="ChEBI" id="CHEBI:15378"/>
        <dbReference type="ChEBI" id="CHEBI:15379"/>
        <dbReference type="ChEBI" id="CHEBI:16480"/>
        <dbReference type="ChEBI" id="CHEBI:17632"/>
        <dbReference type="ChEBI" id="CHEBI:57540"/>
        <dbReference type="ChEBI" id="CHEBI:57945"/>
        <dbReference type="EC" id="1.14.12.17"/>
    </reaction>
</comment>
<dbReference type="OrthoDB" id="9796486at2"/>
<dbReference type="RefSeq" id="WP_012346169.1">
    <property type="nucleotide sequence ID" value="NC_010524.1"/>
</dbReference>
<keyword evidence="10" id="KW-0521">NADP</keyword>
<keyword evidence="5" id="KW-0349">Heme</keyword>
<dbReference type="PROSITE" id="PS51085">
    <property type="entry name" value="2FE2S_FER_2"/>
    <property type="match status" value="1"/>
</dbReference>
<dbReference type="EMBL" id="CP001013">
    <property type="protein sequence ID" value="ACB33407.1"/>
    <property type="molecule type" value="Genomic_DNA"/>
</dbReference>
<keyword evidence="13" id="KW-0411">Iron-sulfur</keyword>
<evidence type="ECO:0000256" key="10">
    <source>
        <dbReference type="ARBA" id="ARBA00022857"/>
    </source>
</evidence>
<comment type="catalytic activity">
    <reaction evidence="16">
        <text>2 nitric oxide + NADPH + 2 O2 = 2 nitrate + NADP(+) + H(+)</text>
        <dbReference type="Rhea" id="RHEA:19465"/>
        <dbReference type="ChEBI" id="CHEBI:15378"/>
        <dbReference type="ChEBI" id="CHEBI:15379"/>
        <dbReference type="ChEBI" id="CHEBI:16480"/>
        <dbReference type="ChEBI" id="CHEBI:17632"/>
        <dbReference type="ChEBI" id="CHEBI:57783"/>
        <dbReference type="ChEBI" id="CHEBI:58349"/>
        <dbReference type="EC" id="1.14.12.17"/>
    </reaction>
</comment>